<proteinExistence type="inferred from homology"/>
<comment type="similarity">
    <text evidence="6">Belongs to the acetyltransferase family. OlsB subfamily.</text>
</comment>
<dbReference type="AlphaFoldDB" id="A0A2S7VJ43"/>
<dbReference type="InterPro" id="IPR045746">
    <property type="entry name" value="ACT14924-like_Acyltransf_dom"/>
</dbReference>
<sequence>METNTPFLLPRKTPLGIAENVAEWATGLKQLNQYYLKRPIDSDRTTFLRYALESLGIDYQLQQGSVQTIPQQGSTLIVANHPLGGVEGIILAELLLSVRADIKILANEYLKTVPELDSLFIGVDVFESQSTVKANAKAVREAHHHLAEGGLLLVFPAGEVSTKDQKKRLVDKSWNRSVSRFIRRHEAVVVPIFINGENSKKFYLAGKIHPLLRTAMLGREMLNKRQQCIGLAIGEAIHYSEVKNIKDDYQLVNYLRLNTYLLGSSYLSQSTKQEPVSSSEMATIHPPIPAQLLAAEIAHLPHDQKLIENSRFDVYCTTAADAPHLLKEIGRVREVNFRAVGEGTGKALDLDRFDDFYYHLFVWDKEQQQLVGAYRLGASDQIIQQQGMEGLYSRTLFNYDQALVKQLGKSLELGRSFVAQPYQRSLSALLLLWKGICEFVYRHPQYTHLFGPVSISNDYSLEARQLLAASLEVHHYDQQVATLVKPSYPLPKGDRCYHHPDILAALTDIQLLSKVVSRLDNDNKGVPVLLRQYLGLNGKLLCFNVDPAFNDALDGLIVVDLRQVAEKTLAKYMGLKKTKQYIAYHR</sequence>
<protein>
    <recommendedName>
        <fullName evidence="8">L-ornithine N(alpha)-acyltransferase</fullName>
        <ecNumber evidence="7">2.3.2.30</ecNumber>
    </recommendedName>
</protein>
<dbReference type="RefSeq" id="WP_105061824.1">
    <property type="nucleotide sequence ID" value="NZ_MSCJ01000003.1"/>
</dbReference>
<comment type="function">
    <text evidence="9">Catalyzes the first step in the biosynthesis of ornithine lipids, which are phosphorus-free membrane lipids. Catalyzes the 3-hydroxyacyl-acyl carrier protein-dependent acylation of ornithine to form lyso-ornithine lipid (LOL).</text>
</comment>
<dbReference type="OrthoDB" id="1113830at2"/>
<dbReference type="GO" id="GO:0043810">
    <property type="term" value="F:ornithine-acyl [acyl carrier protein] N-acyltransferase activity"/>
    <property type="evidence" value="ECO:0007669"/>
    <property type="project" value="UniProtKB-EC"/>
</dbReference>
<evidence type="ECO:0000256" key="10">
    <source>
        <dbReference type="ARBA" id="ARBA00047785"/>
    </source>
</evidence>
<dbReference type="SMART" id="SM00563">
    <property type="entry name" value="PlsC"/>
    <property type="match status" value="1"/>
</dbReference>
<dbReference type="InterPro" id="IPR016181">
    <property type="entry name" value="Acyl_CoA_acyltransferase"/>
</dbReference>
<evidence type="ECO:0000256" key="1">
    <source>
        <dbReference type="ARBA" id="ARBA00005189"/>
    </source>
</evidence>
<dbReference type="CDD" id="cd07986">
    <property type="entry name" value="LPLAT_ACT14924-like"/>
    <property type="match status" value="1"/>
</dbReference>
<dbReference type="EC" id="2.3.2.30" evidence="7"/>
<keyword evidence="2" id="KW-0444">Lipid biosynthesis</keyword>
<keyword evidence="4" id="KW-0443">Lipid metabolism</keyword>
<reference evidence="12 13" key="1">
    <citation type="submission" date="2016-12" db="EMBL/GenBank/DDBJ databases">
        <title>Diversity of luminous bacteria.</title>
        <authorList>
            <person name="Yoshizawa S."/>
            <person name="Kogure K."/>
        </authorList>
    </citation>
    <scope>NUCLEOTIDE SEQUENCE [LARGE SCALE GENOMIC DNA]</scope>
    <source>
        <strain evidence="12 13">LC1-200</strain>
    </source>
</reference>
<evidence type="ECO:0000256" key="5">
    <source>
        <dbReference type="ARBA" id="ARBA00023315"/>
    </source>
</evidence>
<dbReference type="Gene3D" id="3.40.630.30">
    <property type="match status" value="1"/>
</dbReference>
<evidence type="ECO:0000256" key="8">
    <source>
        <dbReference type="ARBA" id="ARBA00039866"/>
    </source>
</evidence>
<organism evidence="12 13">
    <name type="scientific">Photobacterium angustum</name>
    <dbReference type="NCBI Taxonomy" id="661"/>
    <lineage>
        <taxon>Bacteria</taxon>
        <taxon>Pseudomonadati</taxon>
        <taxon>Pseudomonadota</taxon>
        <taxon>Gammaproteobacteria</taxon>
        <taxon>Vibrionales</taxon>
        <taxon>Vibrionaceae</taxon>
        <taxon>Photobacterium</taxon>
    </lineage>
</organism>
<evidence type="ECO:0000256" key="6">
    <source>
        <dbReference type="ARBA" id="ARBA00038095"/>
    </source>
</evidence>
<dbReference type="Pfam" id="PF19576">
    <property type="entry name" value="Acyltransf_2"/>
    <property type="match status" value="1"/>
</dbReference>
<comment type="caution">
    <text evidence="12">The sequence shown here is derived from an EMBL/GenBank/DDBJ whole genome shotgun (WGS) entry which is preliminary data.</text>
</comment>
<evidence type="ECO:0000313" key="12">
    <source>
        <dbReference type="EMBL" id="PQJ61985.1"/>
    </source>
</evidence>
<dbReference type="Pfam" id="PF13444">
    <property type="entry name" value="Acetyltransf_5"/>
    <property type="match status" value="1"/>
</dbReference>
<dbReference type="SUPFAM" id="SSF69593">
    <property type="entry name" value="Glycerol-3-phosphate (1)-acyltransferase"/>
    <property type="match status" value="1"/>
</dbReference>
<evidence type="ECO:0000256" key="3">
    <source>
        <dbReference type="ARBA" id="ARBA00022679"/>
    </source>
</evidence>
<comment type="catalytic activity">
    <reaction evidence="10">
        <text>a (3R)-hydroxyacyl-[ACP] + L-ornithine = a lyso-ornithine lipid + holo-[ACP] + H(+)</text>
        <dbReference type="Rhea" id="RHEA:20633"/>
        <dbReference type="Rhea" id="RHEA-COMP:9685"/>
        <dbReference type="Rhea" id="RHEA-COMP:9945"/>
        <dbReference type="ChEBI" id="CHEBI:15378"/>
        <dbReference type="ChEBI" id="CHEBI:46911"/>
        <dbReference type="ChEBI" id="CHEBI:64479"/>
        <dbReference type="ChEBI" id="CHEBI:78827"/>
        <dbReference type="ChEBI" id="CHEBI:138482"/>
        <dbReference type="EC" id="2.3.2.30"/>
    </reaction>
    <physiologicalReaction direction="left-to-right" evidence="10">
        <dbReference type="Rhea" id="RHEA:20634"/>
    </physiologicalReaction>
</comment>
<evidence type="ECO:0000256" key="9">
    <source>
        <dbReference type="ARBA" id="ARBA00045724"/>
    </source>
</evidence>
<evidence type="ECO:0000256" key="2">
    <source>
        <dbReference type="ARBA" id="ARBA00022516"/>
    </source>
</evidence>
<evidence type="ECO:0000256" key="7">
    <source>
        <dbReference type="ARBA" id="ARBA00039058"/>
    </source>
</evidence>
<dbReference type="PANTHER" id="PTHR37323:SF1">
    <property type="entry name" value="L-ORNITHINE N(ALPHA)-ACYLTRANSFERASE"/>
    <property type="match status" value="1"/>
</dbReference>
<keyword evidence="3" id="KW-0808">Transferase</keyword>
<accession>A0A2S7VJ43</accession>
<dbReference type="PANTHER" id="PTHR37323">
    <property type="entry name" value="GCN5-RELATED N-ACETYLTRANSFERASE"/>
    <property type="match status" value="1"/>
</dbReference>
<dbReference type="InterPro" id="IPR002123">
    <property type="entry name" value="Plipid/glycerol_acylTrfase"/>
</dbReference>
<dbReference type="Proteomes" id="UP000238730">
    <property type="component" value="Unassembled WGS sequence"/>
</dbReference>
<feature type="domain" description="Phospholipid/glycerol acyltransferase" evidence="11">
    <location>
        <begin position="75"/>
        <end position="197"/>
    </location>
</feature>
<evidence type="ECO:0000313" key="13">
    <source>
        <dbReference type="Proteomes" id="UP000238730"/>
    </source>
</evidence>
<gene>
    <name evidence="12" type="ORF">BTO08_17140</name>
</gene>
<name>A0A2S7VJ43_PHOAN</name>
<evidence type="ECO:0000259" key="11">
    <source>
        <dbReference type="SMART" id="SM00563"/>
    </source>
</evidence>
<comment type="pathway">
    <text evidence="1">Lipid metabolism.</text>
</comment>
<dbReference type="GO" id="GO:0006629">
    <property type="term" value="P:lipid metabolic process"/>
    <property type="evidence" value="ECO:0007669"/>
    <property type="project" value="UniProtKB-KW"/>
</dbReference>
<evidence type="ECO:0000256" key="4">
    <source>
        <dbReference type="ARBA" id="ARBA00023098"/>
    </source>
</evidence>
<dbReference type="InterPro" id="IPR052351">
    <property type="entry name" value="Ornithine_N-alpha-AT"/>
</dbReference>
<keyword evidence="5" id="KW-0012">Acyltransferase</keyword>
<dbReference type="SUPFAM" id="SSF55729">
    <property type="entry name" value="Acyl-CoA N-acyltransferases (Nat)"/>
    <property type="match status" value="1"/>
</dbReference>
<dbReference type="EMBL" id="MSCJ01000003">
    <property type="protein sequence ID" value="PQJ61985.1"/>
    <property type="molecule type" value="Genomic_DNA"/>
</dbReference>